<organism evidence="1 2">
    <name type="scientific">Diploptera punctata</name>
    <name type="common">Pacific beetle cockroach</name>
    <dbReference type="NCBI Taxonomy" id="6984"/>
    <lineage>
        <taxon>Eukaryota</taxon>
        <taxon>Metazoa</taxon>
        <taxon>Ecdysozoa</taxon>
        <taxon>Arthropoda</taxon>
        <taxon>Hexapoda</taxon>
        <taxon>Insecta</taxon>
        <taxon>Pterygota</taxon>
        <taxon>Neoptera</taxon>
        <taxon>Polyneoptera</taxon>
        <taxon>Dictyoptera</taxon>
        <taxon>Blattodea</taxon>
        <taxon>Blaberoidea</taxon>
        <taxon>Blaberidae</taxon>
        <taxon>Diplopterinae</taxon>
        <taxon>Diploptera</taxon>
    </lineage>
</organism>
<feature type="non-terminal residue" evidence="1">
    <location>
        <position position="1"/>
    </location>
</feature>
<comment type="caution">
    <text evidence="1">The sequence shown here is derived from an EMBL/GenBank/DDBJ whole genome shotgun (WGS) entry which is preliminary data.</text>
</comment>
<dbReference type="EMBL" id="JASPKZ010009379">
    <property type="protein sequence ID" value="KAJ9577038.1"/>
    <property type="molecule type" value="Genomic_DNA"/>
</dbReference>
<dbReference type="Proteomes" id="UP001233999">
    <property type="component" value="Unassembled WGS sequence"/>
</dbReference>
<reference evidence="1" key="2">
    <citation type="submission" date="2023-05" db="EMBL/GenBank/DDBJ databases">
        <authorList>
            <person name="Fouks B."/>
        </authorList>
    </citation>
    <scope>NUCLEOTIDE SEQUENCE</scope>
    <source>
        <strain evidence="1">Stay&amp;Tobe</strain>
        <tissue evidence="1">Testes</tissue>
    </source>
</reference>
<dbReference type="AlphaFoldDB" id="A0AAD7ZAP4"/>
<sequence length="148" mass="16455">ILRPVFLKPTLLSKNGGVPKVNNLLGLEAQKLIEDDIPRYTGTILNQGSMQLVVADLPGISQSTVSPVIRKVSTSIAELKLQFITFPNGDEVRHLHYEFHRIAYFRGVVGFIDGTHIKIRNPGGEYPEIFRNSLGVFSFNCQVCTKTS</sequence>
<reference evidence="1" key="1">
    <citation type="journal article" date="2023" name="IScience">
        <title>Live-bearing cockroach genome reveals convergent evolutionary mechanisms linked to viviparity in insects and beyond.</title>
        <authorList>
            <person name="Fouks B."/>
            <person name="Harrison M.C."/>
            <person name="Mikhailova A.A."/>
            <person name="Marchal E."/>
            <person name="English S."/>
            <person name="Carruthers M."/>
            <person name="Jennings E.C."/>
            <person name="Chiamaka E.L."/>
            <person name="Frigard R.A."/>
            <person name="Pippel M."/>
            <person name="Attardo G.M."/>
            <person name="Benoit J.B."/>
            <person name="Bornberg-Bauer E."/>
            <person name="Tobe S.S."/>
        </authorList>
    </citation>
    <scope>NUCLEOTIDE SEQUENCE</scope>
    <source>
        <strain evidence="1">Stay&amp;Tobe</strain>
    </source>
</reference>
<proteinExistence type="predicted"/>
<evidence type="ECO:0000313" key="1">
    <source>
        <dbReference type="EMBL" id="KAJ9577038.1"/>
    </source>
</evidence>
<name>A0AAD7ZAP4_DIPPU</name>
<evidence type="ECO:0008006" key="3">
    <source>
        <dbReference type="Google" id="ProtNLM"/>
    </source>
</evidence>
<gene>
    <name evidence="1" type="ORF">L9F63_006386</name>
</gene>
<evidence type="ECO:0000313" key="2">
    <source>
        <dbReference type="Proteomes" id="UP001233999"/>
    </source>
</evidence>
<protein>
    <recommendedName>
        <fullName evidence="3">DDE Tnp4 domain-containing protein</fullName>
    </recommendedName>
</protein>
<accession>A0AAD7ZAP4</accession>
<keyword evidence="2" id="KW-1185">Reference proteome</keyword>